<evidence type="ECO:0000313" key="2">
    <source>
        <dbReference type="Proteomes" id="UP000308836"/>
    </source>
</evidence>
<protein>
    <submittedName>
        <fullName evidence="1">Excinuclease ABC subunit UvrC</fullName>
    </submittedName>
</protein>
<accession>A0AC61R995</accession>
<gene>
    <name evidence="1" type="primary">uvrC</name>
    <name evidence="1" type="ORF">E5336_01760</name>
</gene>
<keyword evidence="2" id="KW-1185">Reference proteome</keyword>
<organism evidence="1 2">
    <name type="scientific">Dubosiella muris</name>
    <dbReference type="NCBI Taxonomy" id="3038133"/>
    <lineage>
        <taxon>Bacteria</taxon>
        <taxon>Bacillati</taxon>
        <taxon>Bacillota</taxon>
        <taxon>Erysipelotrichia</taxon>
        <taxon>Erysipelotrichales</taxon>
        <taxon>Erysipelotrichaceae</taxon>
        <taxon>Dubosiella</taxon>
    </lineage>
</organism>
<dbReference type="EMBL" id="SRYG01000003">
    <property type="protein sequence ID" value="TGY66834.1"/>
    <property type="molecule type" value="Genomic_DNA"/>
</dbReference>
<evidence type="ECO:0000313" key="1">
    <source>
        <dbReference type="EMBL" id="TGY66834.1"/>
    </source>
</evidence>
<name>A0AC61R995_9FIRM</name>
<proteinExistence type="predicted"/>
<comment type="caution">
    <text evidence="1">The sequence shown here is derived from an EMBL/GenBank/DDBJ whole genome shotgun (WGS) entry which is preliminary data.</text>
</comment>
<reference evidence="1" key="1">
    <citation type="submission" date="2019-04" db="EMBL/GenBank/DDBJ databases">
        <title>Microbes associate with the intestines of laboratory mice.</title>
        <authorList>
            <person name="Navarre W."/>
            <person name="Wong E."/>
            <person name="Huang K."/>
            <person name="Tropini C."/>
            <person name="Ng K."/>
            <person name="Yu B."/>
        </authorList>
    </citation>
    <scope>NUCLEOTIDE SEQUENCE</scope>
    <source>
        <strain evidence="1">NM09_H32</strain>
    </source>
</reference>
<sequence length="586" mass="68180">MAVSKHLQDKLSLLPEQPGCYIMKDEKGKILYVGKAKVLKNRVRSYFTGVHNNKTTRLVSHIRDFEYIVTGSEKEALLLEINLIKKHRPPFNIMFMDDKMYPYIEVSGDQDFSVRISRKPNHKKSRYFGPYPSSSAAYEMVKLVNQIFPIRKCRTLGKQACLYYHMHQCLAPCVKKTDPKEVAKIRAEVIRFLKGDVDVVLDDLHLKMQNAAEELQFERAKELRDQIQHIEHIKEKQSIDFSDRTARDVFGYYEDKGYISFYGFFIRDGKLLERTLSITPIYEEKDEAFVSFIVQYYANNTKPKEILVPKGTDVEALEHALDVKVKVPERGEKKKLVDLVIQNAKEAHDQKFQLVYKKDKELDMAMQHLSRIVQREVHTIESFDNSHIQGSNNVSGLVVFEDGRPDKAQYRHYHLDTYRSDIDSMKEVVYRRYFRLLKDGKPMPDLLIVDGGAAQINAAKSIRDDLMLDFPIAGLVKDDRHATRALMLEDLKEVPLSKEDPLFFMLTRLQDEVHRFAIEYHRKLRSKSMTKSVLDEVPGIGETRKKELMKTFKSMKSLRQADVEALARVVPEDVARRLFDRLHPSE</sequence>
<dbReference type="Proteomes" id="UP000308836">
    <property type="component" value="Unassembled WGS sequence"/>
</dbReference>